<gene>
    <name evidence="4" type="ORF">EPA86_15945</name>
</gene>
<dbReference type="RefSeq" id="WP_140605369.1">
    <property type="nucleotide sequence ID" value="NZ_SAWY01000038.1"/>
</dbReference>
<feature type="compositionally biased region" description="Low complexity" evidence="3">
    <location>
        <begin position="67"/>
        <end position="88"/>
    </location>
</feature>
<accession>A0A502KMI5</accession>
<dbReference type="Pfam" id="PF02321">
    <property type="entry name" value="OEP"/>
    <property type="match status" value="2"/>
</dbReference>
<keyword evidence="2" id="KW-0564">Palmitate</keyword>
<evidence type="ECO:0000256" key="2">
    <source>
        <dbReference type="RuleBase" id="RU362097"/>
    </source>
</evidence>
<dbReference type="NCBIfam" id="TIGR01845">
    <property type="entry name" value="outer_NodT"/>
    <property type="match status" value="1"/>
</dbReference>
<dbReference type="InterPro" id="IPR003423">
    <property type="entry name" value="OMP_efflux"/>
</dbReference>
<organism evidence="4 5">
    <name type="scientific">Litorilituus lipolyticus</name>
    <dbReference type="NCBI Taxonomy" id="2491017"/>
    <lineage>
        <taxon>Bacteria</taxon>
        <taxon>Pseudomonadati</taxon>
        <taxon>Pseudomonadota</taxon>
        <taxon>Gammaproteobacteria</taxon>
        <taxon>Alteromonadales</taxon>
        <taxon>Colwelliaceae</taxon>
        <taxon>Litorilituus</taxon>
    </lineage>
</organism>
<keyword evidence="2" id="KW-0472">Membrane</keyword>
<dbReference type="PANTHER" id="PTHR30203:SF30">
    <property type="entry name" value="OUTER MEMBRANE PROTEIN-RELATED"/>
    <property type="match status" value="1"/>
</dbReference>
<dbReference type="AlphaFoldDB" id="A0A502KMI5"/>
<keyword evidence="2" id="KW-0812">Transmembrane</keyword>
<dbReference type="GO" id="GO:0015562">
    <property type="term" value="F:efflux transmembrane transporter activity"/>
    <property type="evidence" value="ECO:0007669"/>
    <property type="project" value="InterPro"/>
</dbReference>
<evidence type="ECO:0000256" key="1">
    <source>
        <dbReference type="ARBA" id="ARBA00007613"/>
    </source>
</evidence>
<feature type="region of interest" description="Disordered" evidence="3">
    <location>
        <begin position="65"/>
        <end position="88"/>
    </location>
</feature>
<name>A0A502KMI5_9GAMM</name>
<dbReference type="SUPFAM" id="SSF56954">
    <property type="entry name" value="Outer membrane efflux proteins (OEP)"/>
    <property type="match status" value="1"/>
</dbReference>
<dbReference type="PANTHER" id="PTHR30203">
    <property type="entry name" value="OUTER MEMBRANE CATION EFFLUX PROTEIN"/>
    <property type="match status" value="1"/>
</dbReference>
<dbReference type="Proteomes" id="UP000315303">
    <property type="component" value="Unassembled WGS sequence"/>
</dbReference>
<keyword evidence="2" id="KW-1134">Transmembrane beta strand</keyword>
<keyword evidence="5" id="KW-1185">Reference proteome</keyword>
<evidence type="ECO:0000313" key="4">
    <source>
        <dbReference type="EMBL" id="TPH12900.1"/>
    </source>
</evidence>
<dbReference type="GO" id="GO:0009279">
    <property type="term" value="C:cell outer membrane"/>
    <property type="evidence" value="ECO:0007669"/>
    <property type="project" value="UniProtKB-SubCell"/>
</dbReference>
<keyword evidence="2" id="KW-0449">Lipoprotein</keyword>
<evidence type="ECO:0000256" key="3">
    <source>
        <dbReference type="SAM" id="MobiDB-lite"/>
    </source>
</evidence>
<sequence length="527" mass="58895">MALFIMLVLDYYQLINHRSICMINNNYVLNPWDKKFFKPMLSPLFLACLTFGCATDSAISDKTRNLQSPTTWQSQTQPGHDVDSSVISSHSQEEVANNDFAQLDGWLSSLNDPLLSSMVHYALENNYQLKAQLSSMAIAQQKLNVSGASDLPELSLAMTSSRNKRVNNSVDSYQTNNELGLQLSYEVDLWGKLSDEQLQDRLNFAAAQSTYEGSKINLVAEIARSWFNLVEASQLLTLYQNRANNLQHNLSTIQASYRLGLSQALDVYLTQNDVNREFARVADQKQVVLRASRQLELLMGDYPSAKLSTDKTLPVITDDIPTGLPGELLARRTDIRATWYELLALDAGLAVAHKAKFPRISLNANTGTSSDELSSLLDVDALAWSLIGNITIPLFNAGKLDALEEQARLRVVQKEQEYLHEVYQAFANVEEQISNRSALKEQFSHYRLAKDNAIAAENLSFNQYLKGLVSYTTVLESQRRAFDAQTTLIQLTNQLLQNRIGVYVALGGNFNASDTPVSQDIAAKPQY</sequence>
<dbReference type="InterPro" id="IPR010131">
    <property type="entry name" value="MdtP/NodT-like"/>
</dbReference>
<dbReference type="Gene3D" id="2.20.200.10">
    <property type="entry name" value="Outer membrane efflux proteins (OEP)"/>
    <property type="match status" value="1"/>
</dbReference>
<proteinExistence type="inferred from homology"/>
<dbReference type="OrthoDB" id="9770517at2"/>
<dbReference type="Gene3D" id="1.20.1600.10">
    <property type="entry name" value="Outer membrane efflux proteins (OEP)"/>
    <property type="match status" value="1"/>
</dbReference>
<comment type="subcellular location">
    <subcellularLocation>
        <location evidence="2">Cell outer membrane</location>
        <topology evidence="2">Lipid-anchor</topology>
    </subcellularLocation>
</comment>
<reference evidence="4 5" key="1">
    <citation type="submission" date="2019-01" db="EMBL/GenBank/DDBJ databases">
        <title>Litorilituus lipolytica sp. nov., isolated from intertidal sand of the Yellow Sea in China.</title>
        <authorList>
            <person name="Liu A."/>
        </authorList>
    </citation>
    <scope>NUCLEOTIDE SEQUENCE [LARGE SCALE GENOMIC DNA]</scope>
    <source>
        <strain evidence="4 5">RZ04</strain>
    </source>
</reference>
<dbReference type="EMBL" id="SAWY01000038">
    <property type="protein sequence ID" value="TPH12900.1"/>
    <property type="molecule type" value="Genomic_DNA"/>
</dbReference>
<protein>
    <submittedName>
        <fullName evidence="4">Efflux transporter outer membrane subunit</fullName>
    </submittedName>
</protein>
<comment type="caution">
    <text evidence="4">The sequence shown here is derived from an EMBL/GenBank/DDBJ whole genome shotgun (WGS) entry which is preliminary data.</text>
</comment>
<evidence type="ECO:0000313" key="5">
    <source>
        <dbReference type="Proteomes" id="UP000315303"/>
    </source>
</evidence>
<comment type="similarity">
    <text evidence="1 2">Belongs to the outer membrane factor (OMF) (TC 1.B.17) family.</text>
</comment>